<keyword evidence="1" id="KW-0732">Signal</keyword>
<organism evidence="2 3">
    <name type="scientific">Ambispora gerdemannii</name>
    <dbReference type="NCBI Taxonomy" id="144530"/>
    <lineage>
        <taxon>Eukaryota</taxon>
        <taxon>Fungi</taxon>
        <taxon>Fungi incertae sedis</taxon>
        <taxon>Mucoromycota</taxon>
        <taxon>Glomeromycotina</taxon>
        <taxon>Glomeromycetes</taxon>
        <taxon>Archaeosporales</taxon>
        <taxon>Ambisporaceae</taxon>
        <taxon>Ambispora</taxon>
    </lineage>
</organism>
<protein>
    <submittedName>
        <fullName evidence="2">1382_t:CDS:1</fullName>
    </submittedName>
</protein>
<evidence type="ECO:0000313" key="2">
    <source>
        <dbReference type="EMBL" id="CAG8670082.1"/>
    </source>
</evidence>
<name>A0A9N9E922_9GLOM</name>
<evidence type="ECO:0000256" key="1">
    <source>
        <dbReference type="SAM" id="SignalP"/>
    </source>
</evidence>
<proteinExistence type="predicted"/>
<keyword evidence="3" id="KW-1185">Reference proteome</keyword>
<sequence length="41" mass="4619">MLLLKNTLLAWLAFLAINIFSTVKADEPSSEVISLTKENFH</sequence>
<dbReference type="EMBL" id="CAJVPL010007532">
    <property type="protein sequence ID" value="CAG8670082.1"/>
    <property type="molecule type" value="Genomic_DNA"/>
</dbReference>
<feature type="signal peptide" evidence="1">
    <location>
        <begin position="1"/>
        <end position="25"/>
    </location>
</feature>
<feature type="chain" id="PRO_5040466555" evidence="1">
    <location>
        <begin position="26"/>
        <end position="41"/>
    </location>
</feature>
<dbReference type="Proteomes" id="UP000789831">
    <property type="component" value="Unassembled WGS sequence"/>
</dbReference>
<comment type="caution">
    <text evidence="2">The sequence shown here is derived from an EMBL/GenBank/DDBJ whole genome shotgun (WGS) entry which is preliminary data.</text>
</comment>
<gene>
    <name evidence="2" type="ORF">AGERDE_LOCUS12217</name>
</gene>
<reference evidence="2" key="1">
    <citation type="submission" date="2021-06" db="EMBL/GenBank/DDBJ databases">
        <authorList>
            <person name="Kallberg Y."/>
            <person name="Tangrot J."/>
            <person name="Rosling A."/>
        </authorList>
    </citation>
    <scope>NUCLEOTIDE SEQUENCE</scope>
    <source>
        <strain evidence="2">MT106</strain>
    </source>
</reference>
<evidence type="ECO:0000313" key="3">
    <source>
        <dbReference type="Proteomes" id="UP000789831"/>
    </source>
</evidence>
<accession>A0A9N9E922</accession>
<dbReference type="AlphaFoldDB" id="A0A9N9E922"/>
<feature type="non-terminal residue" evidence="2">
    <location>
        <position position="41"/>
    </location>
</feature>